<feature type="domain" description="Circularly permuted ATP-grasp type 2" evidence="3">
    <location>
        <begin position="124"/>
        <end position="499"/>
    </location>
</feature>
<comment type="caution">
    <text evidence="4">The sequence shown here is derived from an EMBL/GenBank/DDBJ whole genome shotgun (WGS) entry which is preliminary data.</text>
</comment>
<proteinExistence type="predicted"/>
<gene>
    <name evidence="4" type="ORF">F1188_05265</name>
</gene>
<dbReference type="InterPro" id="IPR051680">
    <property type="entry name" value="ATP-dep_Glu-Cys_Ligase-2"/>
</dbReference>
<evidence type="ECO:0000313" key="5">
    <source>
        <dbReference type="Proteomes" id="UP000324065"/>
    </source>
</evidence>
<organism evidence="4 5">
    <name type="scientific">Roseospira marina</name>
    <dbReference type="NCBI Taxonomy" id="140057"/>
    <lineage>
        <taxon>Bacteria</taxon>
        <taxon>Pseudomonadati</taxon>
        <taxon>Pseudomonadota</taxon>
        <taxon>Alphaproteobacteria</taxon>
        <taxon>Rhodospirillales</taxon>
        <taxon>Rhodospirillaceae</taxon>
        <taxon>Roseospira</taxon>
    </lineage>
</organism>
<accession>A0A5M6IG46</accession>
<reference evidence="4 5" key="1">
    <citation type="submission" date="2019-09" db="EMBL/GenBank/DDBJ databases">
        <title>Genome sequence of Roseospira marina, one of the more divergent members of the non-sulfur purple photosynthetic bacterial family, the Rhodospirillaceae.</title>
        <authorList>
            <person name="Meyer T."/>
            <person name="Kyndt J."/>
        </authorList>
    </citation>
    <scope>NUCLEOTIDE SEQUENCE [LARGE SCALE GENOMIC DNA]</scope>
    <source>
        <strain evidence="4 5">DSM 15113</strain>
    </source>
</reference>
<dbReference type="EMBL" id="VWPJ01000003">
    <property type="protein sequence ID" value="KAA5606739.1"/>
    <property type="molecule type" value="Genomic_DNA"/>
</dbReference>
<dbReference type="OrthoDB" id="9804079at2"/>
<sequence length="928" mass="102038">MGAVTAQRPGGSERLRTGGLEQLMTSTVADSRSGGDGGLGHAVHGSSWLRYTPRPGVFDEMMAPDGTVRPHWRDLMAQLDALGPREMALRADRSRRLIRDNGVTYNVYDDPAGHDRPWMLDPVPVLMEEREWIDLERALIQRAHLLNAVLKDLYGPRHLLSEGILPSALVYANPAYLRPLVGAKPRNDRFLHVLAVDLARSPDGRWWVVDTRTEAPSGMGYAIENRIIMNRVLPEVLPALPVHRIRNHLSVIRDALIASTPRTRENPRVVLWTPGPLNETYFEHVYLARYLGLTLVEGEDLTVRDGRVYLKTLEGLHPVDVILRRNESSFCDPLELRGESALGAPGLVEAVHDGSVTLANALGSGLAESPGLMPFLPALCNRLLGEDLYMPSVATWWCGQARERAYTQDRMAELRVRSAFDPTGPVLEGSQLDAAGREALREALDRHPHAWVGQESVALSTAPAWTENGLAPRTLVLRVHVCASRDGYVVIPGGLGRFAGGDDSSNVSMQNGGGSKDVWVLSRHPLGLPPRFRAGEHPITVVRGVRDLPSRVADDLFWLGRYVERCDATTRMLRAMVGRLAEHGAGSVALDVVLRLMWPMGHPPFAPPPGSEAGDHAQTVRAILDANLQPYNPTGLASMVLNVHRIGVRVRDRLSVDNWRAIDALIDTLALWRHTNSVPVAGAPPPSTAATLTLRPEEAAPRLSAVLMPLQVMAGLANENMTRGLGWRFLDTGRRIERALHILETFENVARTSGETRDAALDMALELGDSQMTYRARYLDAPQTVPVLDVMIADESNPRSLAYQFARLGLHMDSLAPDQAFGLRTHEQRLAVRLLGITRTVDLDRMDLMEPADGRRPPGDSATNRSLHDTAAMPPPEDLPALLRLLRSLLTALSESLARQYFAHAVEMRHGSGAPRFHVADDVLGAQP</sequence>
<evidence type="ECO:0000259" key="3">
    <source>
        <dbReference type="Pfam" id="PF14403"/>
    </source>
</evidence>
<dbReference type="InterPro" id="IPR007296">
    <property type="entry name" value="DUF403"/>
</dbReference>
<dbReference type="Pfam" id="PF04168">
    <property type="entry name" value="Alpha-E"/>
    <property type="match status" value="1"/>
</dbReference>
<dbReference type="PANTHER" id="PTHR34595">
    <property type="entry name" value="BLR5612 PROTEIN"/>
    <property type="match status" value="1"/>
</dbReference>
<keyword evidence="5" id="KW-1185">Reference proteome</keyword>
<evidence type="ECO:0000259" key="2">
    <source>
        <dbReference type="Pfam" id="PF04168"/>
    </source>
</evidence>
<feature type="compositionally biased region" description="Basic and acidic residues" evidence="1">
    <location>
        <begin position="849"/>
        <end position="858"/>
    </location>
</feature>
<protein>
    <submittedName>
        <fullName evidence="4">Circularly permuted type 2 ATP-grasp protein</fullName>
    </submittedName>
</protein>
<dbReference type="InterPro" id="IPR025841">
    <property type="entry name" value="CP_ATPgrasp_2"/>
</dbReference>
<evidence type="ECO:0000313" key="4">
    <source>
        <dbReference type="EMBL" id="KAA5606739.1"/>
    </source>
</evidence>
<dbReference type="AlphaFoldDB" id="A0A5M6IG46"/>
<dbReference type="Gene3D" id="3.30.1490.270">
    <property type="match status" value="1"/>
</dbReference>
<evidence type="ECO:0000256" key="1">
    <source>
        <dbReference type="SAM" id="MobiDB-lite"/>
    </source>
</evidence>
<dbReference type="SUPFAM" id="SSF56059">
    <property type="entry name" value="Glutathione synthetase ATP-binding domain-like"/>
    <property type="match status" value="1"/>
</dbReference>
<feature type="domain" description="DUF403" evidence="2">
    <location>
        <begin position="548"/>
        <end position="902"/>
    </location>
</feature>
<dbReference type="Pfam" id="PF14403">
    <property type="entry name" value="CP_ATPgrasp_2"/>
    <property type="match status" value="1"/>
</dbReference>
<dbReference type="Proteomes" id="UP000324065">
    <property type="component" value="Unassembled WGS sequence"/>
</dbReference>
<dbReference type="PANTHER" id="PTHR34595:SF2">
    <property type="entry name" value="BLR2978 PROTEIN"/>
    <property type="match status" value="1"/>
</dbReference>
<dbReference type="Gene3D" id="3.40.50.11290">
    <property type="match status" value="1"/>
</dbReference>
<name>A0A5M6IG46_9PROT</name>
<feature type="region of interest" description="Disordered" evidence="1">
    <location>
        <begin position="849"/>
        <end position="874"/>
    </location>
</feature>